<proteinExistence type="predicted"/>
<dbReference type="InterPro" id="IPR035994">
    <property type="entry name" value="Nucleoside_phosphorylase_sf"/>
</dbReference>
<dbReference type="EMBL" id="CP086355">
    <property type="protein sequence ID" value="UNI16387.1"/>
    <property type="molecule type" value="Genomic_DNA"/>
</dbReference>
<keyword evidence="4" id="KW-1185">Reference proteome</keyword>
<gene>
    <name evidence="3" type="ORF">JDV02_002822</name>
</gene>
<dbReference type="AlphaFoldDB" id="A0A9Q8QCQ1"/>
<reference evidence="3" key="1">
    <citation type="submission" date="2021-11" db="EMBL/GenBank/DDBJ databases">
        <title>Purpureocillium_takamizusanense_genome.</title>
        <authorList>
            <person name="Nguyen N.-H."/>
        </authorList>
    </citation>
    <scope>NUCLEOTIDE SEQUENCE</scope>
    <source>
        <strain evidence="3">PT3</strain>
    </source>
</reference>
<dbReference type="InterPro" id="IPR000845">
    <property type="entry name" value="Nucleoside_phosphorylase_d"/>
</dbReference>
<evidence type="ECO:0000256" key="1">
    <source>
        <dbReference type="SAM" id="SignalP"/>
    </source>
</evidence>
<organism evidence="3 4">
    <name type="scientific">Purpureocillium takamizusanense</name>
    <dbReference type="NCBI Taxonomy" id="2060973"/>
    <lineage>
        <taxon>Eukaryota</taxon>
        <taxon>Fungi</taxon>
        <taxon>Dikarya</taxon>
        <taxon>Ascomycota</taxon>
        <taxon>Pezizomycotina</taxon>
        <taxon>Sordariomycetes</taxon>
        <taxon>Hypocreomycetidae</taxon>
        <taxon>Hypocreales</taxon>
        <taxon>Ophiocordycipitaceae</taxon>
        <taxon>Purpureocillium</taxon>
    </lineage>
</organism>
<accession>A0A9Q8QCQ1</accession>
<evidence type="ECO:0000313" key="4">
    <source>
        <dbReference type="Proteomes" id="UP000829364"/>
    </source>
</evidence>
<dbReference type="InterPro" id="IPR053137">
    <property type="entry name" value="NLR-like"/>
</dbReference>
<protein>
    <recommendedName>
        <fullName evidence="2">Nucleoside phosphorylase domain-containing protein</fullName>
    </recommendedName>
</protein>
<dbReference type="PANTHER" id="PTHR46082">
    <property type="entry name" value="ATP/GTP-BINDING PROTEIN-RELATED"/>
    <property type="match status" value="1"/>
</dbReference>
<feature type="chain" id="PRO_5040364542" description="Nucleoside phosphorylase domain-containing protein" evidence="1">
    <location>
        <begin position="31"/>
        <end position="297"/>
    </location>
</feature>
<sequence>MSAVMRPTSRRGFEIAIICALALEVDAVDALFDHHWEDDGLPFDKGPGDPNAYSTGIVGRHNVVLAHMPGMGKANAAIVATNCRKSFPNVRLALIVGICGVVPVSPSGQEIILGDVVISDGVIQYDFGRQEPDRFVPKDTLLDSLSRPNLEIRAALAKLKTLRNRKRLATEMATYLGGLRSDPEPGAEYPGVAHDRLFEAAYRHERGKESCEQAGCNGKLVPRERLQAGGSEPRPNIHFGLVASGDWIMRSGEDRDAISAKIGVIGFEMESAGAWDTFPCLVIKGACDYADSHKSNS</sequence>
<dbReference type="RefSeq" id="XP_047839868.1">
    <property type="nucleotide sequence ID" value="XM_047983896.1"/>
</dbReference>
<name>A0A9Q8QCQ1_9HYPO</name>
<dbReference type="GO" id="GO:0003824">
    <property type="term" value="F:catalytic activity"/>
    <property type="evidence" value="ECO:0007669"/>
    <property type="project" value="InterPro"/>
</dbReference>
<feature type="signal peptide" evidence="1">
    <location>
        <begin position="1"/>
        <end position="30"/>
    </location>
</feature>
<evidence type="ECO:0000313" key="3">
    <source>
        <dbReference type="EMBL" id="UNI16387.1"/>
    </source>
</evidence>
<evidence type="ECO:0000259" key="2">
    <source>
        <dbReference type="Pfam" id="PF01048"/>
    </source>
</evidence>
<dbReference type="GO" id="GO:0009116">
    <property type="term" value="P:nucleoside metabolic process"/>
    <property type="evidence" value="ECO:0007669"/>
    <property type="project" value="InterPro"/>
</dbReference>
<keyword evidence="1" id="KW-0732">Signal</keyword>
<dbReference type="OrthoDB" id="4925214at2759"/>
<dbReference type="PANTHER" id="PTHR46082:SF6">
    <property type="entry name" value="AAA+ ATPASE DOMAIN-CONTAINING PROTEIN-RELATED"/>
    <property type="match status" value="1"/>
</dbReference>
<dbReference type="Pfam" id="PF01048">
    <property type="entry name" value="PNP_UDP_1"/>
    <property type="match status" value="1"/>
</dbReference>
<dbReference type="Proteomes" id="UP000829364">
    <property type="component" value="Chromosome 2"/>
</dbReference>
<dbReference type="Gene3D" id="3.40.50.1580">
    <property type="entry name" value="Nucleoside phosphorylase domain"/>
    <property type="match status" value="1"/>
</dbReference>
<feature type="domain" description="Nucleoside phosphorylase" evidence="2">
    <location>
        <begin position="14"/>
        <end position="272"/>
    </location>
</feature>
<dbReference type="KEGG" id="ptkz:JDV02_002822"/>
<dbReference type="GeneID" id="72064782"/>
<dbReference type="SUPFAM" id="SSF53167">
    <property type="entry name" value="Purine and uridine phosphorylases"/>
    <property type="match status" value="1"/>
</dbReference>